<feature type="non-terminal residue" evidence="1">
    <location>
        <position position="1"/>
    </location>
</feature>
<dbReference type="InterPro" id="IPR034660">
    <property type="entry name" value="DinB/YfiT-like"/>
</dbReference>
<dbReference type="EMBL" id="BARS01037074">
    <property type="protein sequence ID" value="GAG22155.1"/>
    <property type="molecule type" value="Genomic_DNA"/>
</dbReference>
<accession>X0VV49</accession>
<reference evidence="1" key="1">
    <citation type="journal article" date="2014" name="Front. Microbiol.">
        <title>High frequency of phylogenetically diverse reductive dehalogenase-homologous genes in deep subseafloor sedimentary metagenomes.</title>
        <authorList>
            <person name="Kawai M."/>
            <person name="Futagami T."/>
            <person name="Toyoda A."/>
            <person name="Takaki Y."/>
            <person name="Nishi S."/>
            <person name="Hori S."/>
            <person name="Arai W."/>
            <person name="Tsubouchi T."/>
            <person name="Morono Y."/>
            <person name="Uchiyama I."/>
            <person name="Ito T."/>
            <person name="Fujiyama A."/>
            <person name="Inagaki F."/>
            <person name="Takami H."/>
        </authorList>
    </citation>
    <scope>NUCLEOTIDE SEQUENCE</scope>
    <source>
        <strain evidence="1">Expedition CK06-06</strain>
    </source>
</reference>
<comment type="caution">
    <text evidence="1">The sequence shown here is derived from an EMBL/GenBank/DDBJ whole genome shotgun (WGS) entry which is preliminary data.</text>
</comment>
<gene>
    <name evidence="1" type="ORF">S01H1_56889</name>
</gene>
<evidence type="ECO:0008006" key="2">
    <source>
        <dbReference type="Google" id="ProtNLM"/>
    </source>
</evidence>
<protein>
    <recommendedName>
        <fullName evidence="2">DinB family protein</fullName>
    </recommendedName>
</protein>
<name>X0VV49_9ZZZZ</name>
<proteinExistence type="predicted"/>
<dbReference type="AlphaFoldDB" id="X0VV49"/>
<evidence type="ECO:0000313" key="1">
    <source>
        <dbReference type="EMBL" id="GAG22155.1"/>
    </source>
</evidence>
<sequence>GAHEEQRQKGAPMSLGEYLRFFPQHDDEHLAQLRTALST</sequence>
<organism evidence="1">
    <name type="scientific">marine sediment metagenome</name>
    <dbReference type="NCBI Taxonomy" id="412755"/>
    <lineage>
        <taxon>unclassified sequences</taxon>
        <taxon>metagenomes</taxon>
        <taxon>ecological metagenomes</taxon>
    </lineage>
</organism>
<dbReference type="Gene3D" id="1.20.120.450">
    <property type="entry name" value="dinb family like domain"/>
    <property type="match status" value="1"/>
</dbReference>